<dbReference type="InterPro" id="IPR044861">
    <property type="entry name" value="IPNS-like_FE2OG_OXY"/>
</dbReference>
<proteinExistence type="inferred from homology"/>
<dbReference type="EMBL" id="CAMGYJ010000006">
    <property type="protein sequence ID" value="CAI0438253.1"/>
    <property type="molecule type" value="Genomic_DNA"/>
</dbReference>
<dbReference type="GO" id="GO:0046872">
    <property type="term" value="F:metal ion binding"/>
    <property type="evidence" value="ECO:0007669"/>
    <property type="project" value="UniProtKB-KW"/>
</dbReference>
<keyword evidence="3" id="KW-0847">Vitamin C</keyword>
<dbReference type="InterPro" id="IPR027443">
    <property type="entry name" value="IPNS-like_sf"/>
</dbReference>
<evidence type="ECO:0000256" key="5">
    <source>
        <dbReference type="ARBA" id="ARBA00023004"/>
    </source>
</evidence>
<dbReference type="PROSITE" id="PS51471">
    <property type="entry name" value="FE2OG_OXY"/>
    <property type="match status" value="1"/>
</dbReference>
<keyword evidence="2 6" id="KW-0479">Metal-binding</keyword>
<dbReference type="SUPFAM" id="SSF51197">
    <property type="entry name" value="Clavaminate synthase-like"/>
    <property type="match status" value="2"/>
</dbReference>
<dbReference type="GO" id="GO:0031418">
    <property type="term" value="F:L-ascorbic acid binding"/>
    <property type="evidence" value="ECO:0007669"/>
    <property type="project" value="UniProtKB-KW"/>
</dbReference>
<feature type="domain" description="Fe2OG dioxygenase" evidence="7">
    <location>
        <begin position="221"/>
        <end position="321"/>
    </location>
</feature>
<dbReference type="PANTHER" id="PTHR47991">
    <property type="entry name" value="OXOGLUTARATE/IRON-DEPENDENT DIOXYGENASE"/>
    <property type="match status" value="1"/>
</dbReference>
<dbReference type="Proteomes" id="UP001154282">
    <property type="component" value="Unassembled WGS sequence"/>
</dbReference>
<evidence type="ECO:0000256" key="3">
    <source>
        <dbReference type="ARBA" id="ARBA00022896"/>
    </source>
</evidence>
<evidence type="ECO:0000313" key="8">
    <source>
        <dbReference type="EMBL" id="CAI0438253.1"/>
    </source>
</evidence>
<evidence type="ECO:0000256" key="1">
    <source>
        <dbReference type="ARBA" id="ARBA00008056"/>
    </source>
</evidence>
<dbReference type="FunFam" id="2.60.120.330:FF:000001">
    <property type="entry name" value="Protein SRG1"/>
    <property type="match status" value="1"/>
</dbReference>
<dbReference type="Gene3D" id="2.60.120.330">
    <property type="entry name" value="B-lactam Antibiotic, Isopenicillin N Synthase, Chain"/>
    <property type="match status" value="1"/>
</dbReference>
<keyword evidence="5 6" id="KW-0408">Iron</keyword>
<comment type="caution">
    <text evidence="8">The sequence shown here is derived from an EMBL/GenBank/DDBJ whole genome shotgun (WGS) entry which is preliminary data.</text>
</comment>
<comment type="similarity">
    <text evidence="1 6">Belongs to the iron/ascorbate-dependent oxidoreductase family.</text>
</comment>
<keyword evidence="4 6" id="KW-0560">Oxidoreductase</keyword>
<evidence type="ECO:0000256" key="4">
    <source>
        <dbReference type="ARBA" id="ARBA00023002"/>
    </source>
</evidence>
<dbReference type="Pfam" id="PF03171">
    <property type="entry name" value="2OG-FeII_Oxy"/>
    <property type="match status" value="1"/>
</dbReference>
<evidence type="ECO:0000256" key="6">
    <source>
        <dbReference type="RuleBase" id="RU003682"/>
    </source>
</evidence>
<dbReference type="Pfam" id="PF14226">
    <property type="entry name" value="DIOX_N"/>
    <property type="match status" value="2"/>
</dbReference>
<dbReference type="AlphaFoldDB" id="A0AAV0LYK0"/>
<dbReference type="InterPro" id="IPR026992">
    <property type="entry name" value="DIOX_N"/>
</dbReference>
<dbReference type="GO" id="GO:0016491">
    <property type="term" value="F:oxidoreductase activity"/>
    <property type="evidence" value="ECO:0007669"/>
    <property type="project" value="UniProtKB-KW"/>
</dbReference>
<evidence type="ECO:0000256" key="2">
    <source>
        <dbReference type="ARBA" id="ARBA00022723"/>
    </source>
</evidence>
<evidence type="ECO:0000259" key="7">
    <source>
        <dbReference type="PROSITE" id="PS51471"/>
    </source>
</evidence>
<gene>
    <name evidence="8" type="ORF">LITE_LOCUS25751</name>
</gene>
<accession>A0AAV0LYK0</accession>
<dbReference type="InterPro" id="IPR050295">
    <property type="entry name" value="Plant_2OG-oxidoreductases"/>
</dbReference>
<sequence length="381" mass="43038">MELGGSLAVPNVQELAWSSKDVPARYVRPELELDRVSKDESVRVPVIDMSKLVGGCDDEDELAKLHSASRDWGFFQICHPNRSDPKLDRRHNRYHVKIQVINHGVPDKVILKMKADIQEFFSRPLQEKMECAQLPSDIQGYGQAFVVSVEQKLDWGDMLYILAQPQDVRNMRFWPRVPSSFRATLIQYSIELEKLKGILLSSMARNLGLEPEKLLTLFEEGVQGVRMNYYPPCKQASKVIGISPHTDVVGLTLLTQVNEVQGLQIKKDGKWIPVDPVPGAFIVNVGDVIEIMSNGEYKSIEHRVVVNPEKERLSIAAFHNSNRNAVIGPLPDILSKEQKKRAPNYKSISYQEFLKLGQKATLEGKEKGLAHHLKIETEAAQ</sequence>
<reference evidence="8" key="1">
    <citation type="submission" date="2022-08" db="EMBL/GenBank/DDBJ databases">
        <authorList>
            <person name="Gutierrez-Valencia J."/>
        </authorList>
    </citation>
    <scope>NUCLEOTIDE SEQUENCE</scope>
</reference>
<protein>
    <recommendedName>
        <fullName evidence="7">Fe2OG dioxygenase domain-containing protein</fullName>
    </recommendedName>
</protein>
<organism evidence="8 9">
    <name type="scientific">Linum tenue</name>
    <dbReference type="NCBI Taxonomy" id="586396"/>
    <lineage>
        <taxon>Eukaryota</taxon>
        <taxon>Viridiplantae</taxon>
        <taxon>Streptophyta</taxon>
        <taxon>Embryophyta</taxon>
        <taxon>Tracheophyta</taxon>
        <taxon>Spermatophyta</taxon>
        <taxon>Magnoliopsida</taxon>
        <taxon>eudicotyledons</taxon>
        <taxon>Gunneridae</taxon>
        <taxon>Pentapetalae</taxon>
        <taxon>rosids</taxon>
        <taxon>fabids</taxon>
        <taxon>Malpighiales</taxon>
        <taxon>Linaceae</taxon>
        <taxon>Linum</taxon>
    </lineage>
</organism>
<evidence type="ECO:0000313" key="9">
    <source>
        <dbReference type="Proteomes" id="UP001154282"/>
    </source>
</evidence>
<dbReference type="InterPro" id="IPR005123">
    <property type="entry name" value="Oxoglu/Fe-dep_dioxygenase_dom"/>
</dbReference>
<name>A0AAV0LYK0_9ROSI</name>
<keyword evidence="9" id="KW-1185">Reference proteome</keyword>